<evidence type="ECO:0000313" key="2">
    <source>
        <dbReference type="Proteomes" id="UP000071859"/>
    </source>
</evidence>
<dbReference type="Proteomes" id="UP000071859">
    <property type="component" value="Unassembled WGS sequence"/>
</dbReference>
<dbReference type="EMBL" id="FCOX02000128">
    <property type="protein sequence ID" value="SAL06689.1"/>
    <property type="molecule type" value="Genomic_DNA"/>
</dbReference>
<reference evidence="1" key="1">
    <citation type="submission" date="2016-01" db="EMBL/GenBank/DDBJ databases">
        <authorList>
            <person name="Peeters C."/>
        </authorList>
    </citation>
    <scope>NUCLEOTIDE SEQUENCE</scope>
    <source>
        <strain evidence="1">LMG 29321</strain>
    </source>
</reference>
<keyword evidence="2" id="KW-1185">Reference proteome</keyword>
<name>A0A158EIH7_9BURK</name>
<evidence type="ECO:0000313" key="1">
    <source>
        <dbReference type="EMBL" id="SAL06689.1"/>
    </source>
</evidence>
<evidence type="ECO:0008006" key="3">
    <source>
        <dbReference type="Google" id="ProtNLM"/>
    </source>
</evidence>
<gene>
    <name evidence="1" type="ORF">AWB78_08194</name>
</gene>
<protein>
    <recommendedName>
        <fullName evidence="3">HNH endonuclease</fullName>
    </recommendedName>
</protein>
<sequence length="205" mass="23069">MPLAIPLDSLFQRNQIDDWDEVHPMFGDVFCSLDGKIAFRGDYPTDFGRRPAVIDNARTVTGDLIPETAWGASLANLLTSVSWAALRNQVIEHNHHVCELCGLQINALEAHEVWEYDFPPDDEMAQCEHLTVFGVQRLRGLLSVCADCHLCFHLGYANVHGRLPETLDRLAALNNWSGEEVQRYDHTVGQRWGACQSNSLNVGLW</sequence>
<proteinExistence type="predicted"/>
<dbReference type="OrthoDB" id="9124535at2"/>
<dbReference type="RefSeq" id="WP_157697808.1">
    <property type="nucleotide sequence ID" value="NZ_FCOX02000128.1"/>
</dbReference>
<organism evidence="1 2">
    <name type="scientific">Caballeronia calidae</name>
    <dbReference type="NCBI Taxonomy" id="1777139"/>
    <lineage>
        <taxon>Bacteria</taxon>
        <taxon>Pseudomonadati</taxon>
        <taxon>Pseudomonadota</taxon>
        <taxon>Betaproteobacteria</taxon>
        <taxon>Burkholderiales</taxon>
        <taxon>Burkholderiaceae</taxon>
        <taxon>Caballeronia</taxon>
    </lineage>
</organism>
<dbReference type="AlphaFoldDB" id="A0A158EIH7"/>
<accession>A0A158EIH7</accession>
<comment type="caution">
    <text evidence="1">The sequence shown here is derived from an EMBL/GenBank/DDBJ whole genome shotgun (WGS) entry which is preliminary data.</text>
</comment>